<evidence type="ECO:0000313" key="1">
    <source>
        <dbReference type="EnsemblPlants" id="AVESA.00010b.r2.6CG1144630.1.CDS"/>
    </source>
</evidence>
<keyword evidence="2" id="KW-1185">Reference proteome</keyword>
<accession>A0ACD5Z7Z7</accession>
<organism evidence="1 2">
    <name type="scientific">Avena sativa</name>
    <name type="common">Oat</name>
    <dbReference type="NCBI Taxonomy" id="4498"/>
    <lineage>
        <taxon>Eukaryota</taxon>
        <taxon>Viridiplantae</taxon>
        <taxon>Streptophyta</taxon>
        <taxon>Embryophyta</taxon>
        <taxon>Tracheophyta</taxon>
        <taxon>Spermatophyta</taxon>
        <taxon>Magnoliopsida</taxon>
        <taxon>Liliopsida</taxon>
        <taxon>Poales</taxon>
        <taxon>Poaceae</taxon>
        <taxon>BOP clade</taxon>
        <taxon>Pooideae</taxon>
        <taxon>Poodae</taxon>
        <taxon>Poeae</taxon>
        <taxon>Poeae Chloroplast Group 1 (Aveneae type)</taxon>
        <taxon>Aveninae</taxon>
        <taxon>Avena</taxon>
    </lineage>
</organism>
<reference evidence="1" key="2">
    <citation type="submission" date="2025-09" db="UniProtKB">
        <authorList>
            <consortium name="EnsemblPlants"/>
        </authorList>
    </citation>
    <scope>IDENTIFICATION</scope>
</reference>
<name>A0ACD5Z7Z7_AVESA</name>
<proteinExistence type="predicted"/>
<evidence type="ECO:0000313" key="2">
    <source>
        <dbReference type="Proteomes" id="UP001732700"/>
    </source>
</evidence>
<dbReference type="Proteomes" id="UP001732700">
    <property type="component" value="Chromosome 6C"/>
</dbReference>
<reference evidence="1" key="1">
    <citation type="submission" date="2021-05" db="EMBL/GenBank/DDBJ databases">
        <authorList>
            <person name="Scholz U."/>
            <person name="Mascher M."/>
            <person name="Fiebig A."/>
        </authorList>
    </citation>
    <scope>NUCLEOTIDE SEQUENCE [LARGE SCALE GENOMIC DNA]</scope>
</reference>
<dbReference type="EnsemblPlants" id="AVESA.00010b.r2.6CG1144630.1">
    <property type="protein sequence ID" value="AVESA.00010b.r2.6CG1144630.1.CDS"/>
    <property type="gene ID" value="AVESA.00010b.r2.6CG1144630"/>
</dbReference>
<sequence length="428" mass="48567">MGIRSRRKRMSCSTVAAPPPSSMSSLWEEGRASTHACQVFLFSSRQRYGGVRGTHRRPHCRDPLPHPREISLSFQVRLQALAEPHRRPRQPQEARPAPRRLLLQLHQPEPVPENGSPLRQCQRERAPSVLPLLRLPASLPGPRSNRLLQRPPSLLLARRLDHPRRRLIRRVQSRNTAVGGVAGRSRRLCWNLDCTVGAARLGFNPAVSSHFHVFLLLEDARRYLSGVYVYSSETGRWIYKEKGWDEDVWLADPLSATVFVNGCLHFRTVCGLDLQRTCLAAVDTNGGTWSRFDAPCGLYGSDPYLAIIQQSQGRLHYACFNTGGDYDEIQLEVYSLDDYAKKEWILKHRVGEHSSNVEIFGAITNGDFNWIAIHPERNLIFFIETPDKALMSYSMDGQKVGFGGKLREGQTPYLPYVPLYSELESLCM</sequence>
<protein>
    <submittedName>
        <fullName evidence="1">Uncharacterized protein</fullName>
    </submittedName>
</protein>